<organism evidence="1 2">
    <name type="scientific">Roseivirga thermotolerans</name>
    <dbReference type="NCBI Taxonomy" id="1758176"/>
    <lineage>
        <taxon>Bacteria</taxon>
        <taxon>Pseudomonadati</taxon>
        <taxon>Bacteroidota</taxon>
        <taxon>Cytophagia</taxon>
        <taxon>Cytophagales</taxon>
        <taxon>Roseivirgaceae</taxon>
        <taxon>Roseivirga</taxon>
    </lineage>
</organism>
<comment type="caution">
    <text evidence="1">The sequence shown here is derived from an EMBL/GenBank/DDBJ whole genome shotgun (WGS) entry which is preliminary data.</text>
</comment>
<protein>
    <recommendedName>
        <fullName evidence="3">DUF2480 family protein</fullName>
    </recommendedName>
</protein>
<reference evidence="2" key="1">
    <citation type="journal article" date="2019" name="Int. J. Syst. Evol. Microbiol.">
        <title>The Global Catalogue of Microorganisms (GCM) 10K type strain sequencing project: providing services to taxonomists for standard genome sequencing and annotation.</title>
        <authorList>
            <consortium name="The Broad Institute Genomics Platform"/>
            <consortium name="The Broad Institute Genome Sequencing Center for Infectious Disease"/>
            <person name="Wu L."/>
            <person name="Ma J."/>
        </authorList>
    </citation>
    <scope>NUCLEOTIDE SEQUENCE [LARGE SCALE GENOMIC DNA]</scope>
    <source>
        <strain evidence="2">CGMCC 1.15111</strain>
    </source>
</reference>
<evidence type="ECO:0008006" key="3">
    <source>
        <dbReference type="Google" id="ProtNLM"/>
    </source>
</evidence>
<name>A0ABQ3IDP9_9BACT</name>
<dbReference type="Proteomes" id="UP000658258">
    <property type="component" value="Unassembled WGS sequence"/>
</dbReference>
<evidence type="ECO:0000313" key="2">
    <source>
        <dbReference type="Proteomes" id="UP000658258"/>
    </source>
</evidence>
<gene>
    <name evidence="1" type="ORF">GCM10011340_36420</name>
</gene>
<accession>A0ABQ3IDP9</accession>
<evidence type="ECO:0000313" key="1">
    <source>
        <dbReference type="EMBL" id="GHE76247.1"/>
    </source>
</evidence>
<keyword evidence="2" id="KW-1185">Reference proteome</keyword>
<dbReference type="Pfam" id="PF10652">
    <property type="entry name" value="DUF2480"/>
    <property type="match status" value="1"/>
</dbReference>
<dbReference type="EMBL" id="BNAG01000007">
    <property type="protein sequence ID" value="GHE76247.1"/>
    <property type="molecule type" value="Genomic_DNA"/>
</dbReference>
<proteinExistence type="predicted"/>
<sequence>MEEKEIVNRVASSPLVTLDLEQYYHSGQRVIYDIAQHLFQGMILREKDLRDFVKTHDWSQYENKNIALTCSEDAIVPTWAYMLLASRLEGVAHMVVLGSLETLEFALYKEALSKIDLTHYKNRPVVIKGCGKLPVPESAYVELTRILKPHVKSIMYGEPCSTVPLYKKPKTPIS</sequence>
<dbReference type="InterPro" id="IPR018914">
    <property type="entry name" value="DUF2480"/>
</dbReference>
<dbReference type="RefSeq" id="WP_189631752.1">
    <property type="nucleotide sequence ID" value="NZ_BNAG01000007.1"/>
</dbReference>